<evidence type="ECO:0000313" key="2">
    <source>
        <dbReference type="EMBL" id="NMQ05893.1"/>
    </source>
</evidence>
<dbReference type="SUPFAM" id="SSF48452">
    <property type="entry name" value="TPR-like"/>
    <property type="match status" value="1"/>
</dbReference>
<evidence type="ECO:0000313" key="3">
    <source>
        <dbReference type="Proteomes" id="UP000886469"/>
    </source>
</evidence>
<dbReference type="SMART" id="SM00028">
    <property type="entry name" value="TPR"/>
    <property type="match status" value="2"/>
</dbReference>
<dbReference type="PROSITE" id="PS50005">
    <property type="entry name" value="TPR"/>
    <property type="match status" value="1"/>
</dbReference>
<dbReference type="InterPro" id="IPR019734">
    <property type="entry name" value="TPR_rpt"/>
</dbReference>
<name>A0ABX1T9Y8_9PROT</name>
<protein>
    <submittedName>
        <fullName evidence="2">Tetratricopeptide repeat protein</fullName>
    </submittedName>
</protein>
<keyword evidence="1" id="KW-0802">TPR repeat</keyword>
<dbReference type="Pfam" id="PF14559">
    <property type="entry name" value="TPR_19"/>
    <property type="match status" value="1"/>
</dbReference>
<reference evidence="2" key="1">
    <citation type="submission" date="2019-03" db="EMBL/GenBank/DDBJ databases">
        <title>Metabolic reconstructions from genomes of highly enriched 'Candidatus Accumulibacter' and 'Candidatus Competibacter' bioreactor populations.</title>
        <authorList>
            <person name="Annavajhala M.K."/>
            <person name="Welles L."/>
            <person name="Abbas B."/>
            <person name="Sorokin D."/>
            <person name="Park H."/>
            <person name="Van Loosdrecht M."/>
            <person name="Chandran K."/>
        </authorList>
    </citation>
    <scope>NUCLEOTIDE SEQUENCE</scope>
    <source>
        <strain evidence="2">SBR_L</strain>
    </source>
</reference>
<dbReference type="Gene3D" id="1.25.40.10">
    <property type="entry name" value="Tetratricopeptide repeat domain"/>
    <property type="match status" value="2"/>
</dbReference>
<dbReference type="Pfam" id="PF13181">
    <property type="entry name" value="TPR_8"/>
    <property type="match status" value="1"/>
</dbReference>
<proteinExistence type="predicted"/>
<organism evidence="2 3">
    <name type="scientific">Candidatus Accumulibacter contiguus</name>
    <dbReference type="NCBI Taxonomy" id="2954381"/>
    <lineage>
        <taxon>Bacteria</taxon>
        <taxon>Pseudomonadati</taxon>
        <taxon>Pseudomonadota</taxon>
        <taxon>Betaproteobacteria</taxon>
        <taxon>Candidatus Accumulibacter</taxon>
    </lineage>
</organism>
<accession>A0ABX1T9Y8</accession>
<dbReference type="EMBL" id="SPMX01000029">
    <property type="protein sequence ID" value="NMQ05893.1"/>
    <property type="molecule type" value="Genomic_DNA"/>
</dbReference>
<evidence type="ECO:0000256" key="1">
    <source>
        <dbReference type="PROSITE-ProRule" id="PRU00339"/>
    </source>
</evidence>
<dbReference type="InterPro" id="IPR011990">
    <property type="entry name" value="TPR-like_helical_dom_sf"/>
</dbReference>
<comment type="caution">
    <text evidence="2">The sequence shown here is derived from an EMBL/GenBank/DDBJ whole genome shotgun (WGS) entry which is preliminary data.</text>
</comment>
<dbReference type="Proteomes" id="UP000886469">
    <property type="component" value="Unassembled WGS sequence"/>
</dbReference>
<gene>
    <name evidence="2" type="ORF">E4Q08_11770</name>
</gene>
<keyword evidence="3" id="KW-1185">Reference proteome</keyword>
<sequence length="267" mass="29972">MGEIFLPTAGGIPLVKGATTRQTANISSAGIESPLCLQGRLTTPAPDMAYDEELWMIDALFDLLGAFHEKGDFVQAERMAHRIMQAIPDDTVSLQFLGLIYYRSGRRDEAMQAFNSAARHSRHCSRVDGSLRASTQCLRAACSQGSALAGAWYELGLVLLRLRRFRQSMDALQSALSTRPDFPAAQRAIEHIRRLHFAKDMHRLKSLPLPGETWRQARHRLRCSANQELVYGNCERWPSRCRCMTRASTGGRVRCHDCRNPECASPR</sequence>
<feature type="repeat" description="TPR" evidence="1">
    <location>
        <begin position="149"/>
        <end position="182"/>
    </location>
</feature>